<dbReference type="Pfam" id="PF01638">
    <property type="entry name" value="HxlR"/>
    <property type="match status" value="1"/>
</dbReference>
<feature type="domain" description="HTH hxlR-type" evidence="5">
    <location>
        <begin position="29"/>
        <end position="133"/>
    </location>
</feature>
<dbReference type="Gene3D" id="1.10.10.10">
    <property type="entry name" value="Winged helix-like DNA-binding domain superfamily/Winged helix DNA-binding domain"/>
    <property type="match status" value="2"/>
</dbReference>
<keyword evidence="7" id="KW-1185">Reference proteome</keyword>
<evidence type="ECO:0000313" key="7">
    <source>
        <dbReference type="Proteomes" id="UP000244810"/>
    </source>
</evidence>
<dbReference type="GO" id="GO:0003677">
    <property type="term" value="F:DNA binding"/>
    <property type="evidence" value="ECO:0007669"/>
    <property type="project" value="UniProtKB-KW"/>
</dbReference>
<name>A0A2T7UUC5_9RHOB</name>
<keyword evidence="2" id="KW-0238">DNA-binding</keyword>
<organism evidence="6 7">
    <name type="scientific">Pararhodobacter aggregans</name>
    <dbReference type="NCBI Taxonomy" id="404875"/>
    <lineage>
        <taxon>Bacteria</taxon>
        <taxon>Pseudomonadati</taxon>
        <taxon>Pseudomonadota</taxon>
        <taxon>Alphaproteobacteria</taxon>
        <taxon>Rhodobacterales</taxon>
        <taxon>Paracoccaceae</taxon>
        <taxon>Pararhodobacter</taxon>
    </lineage>
</organism>
<dbReference type="InterPro" id="IPR002577">
    <property type="entry name" value="HTH_HxlR"/>
</dbReference>
<dbReference type="Proteomes" id="UP000244810">
    <property type="component" value="Unassembled WGS sequence"/>
</dbReference>
<evidence type="ECO:0000313" key="6">
    <source>
        <dbReference type="EMBL" id="PVE48373.1"/>
    </source>
</evidence>
<comment type="caution">
    <text evidence="6">The sequence shown here is derived from an EMBL/GenBank/DDBJ whole genome shotgun (WGS) entry which is preliminary data.</text>
</comment>
<evidence type="ECO:0000256" key="3">
    <source>
        <dbReference type="ARBA" id="ARBA00023163"/>
    </source>
</evidence>
<dbReference type="InterPro" id="IPR036388">
    <property type="entry name" value="WH-like_DNA-bd_sf"/>
</dbReference>
<protein>
    <recommendedName>
        <fullName evidence="5">HTH hxlR-type domain-containing protein</fullName>
    </recommendedName>
</protein>
<feature type="compositionally biased region" description="Pro residues" evidence="4">
    <location>
        <begin position="15"/>
        <end position="29"/>
    </location>
</feature>
<dbReference type="EMBL" id="QDDR01000002">
    <property type="protein sequence ID" value="PVE48373.1"/>
    <property type="molecule type" value="Genomic_DNA"/>
</dbReference>
<sequence>MLGSRKEPARVPGLMPDPMPDAPALPEGPPATSLRRALRILSDPWTMLILKEAFNGTRRFSAFQRALNIPKQTLSLRLTALCHEQMLYRRFPAPQSGGTQAAPEYAPTAKTFDLADAMYAIWLWHRANPGVEEVLPFDIIHKSCGHLLEADYCCTACGGPAHSTSVTIQRSQPEQVETEPRPRLARRNDASFTATSSQSGGMVAASLVGDLPCNEILFLLFQGPRHPLAITQELALGAPVVRDRLDKLKALNLVREEVQGRRLVYHLLPRAEGFFPLLLAIADWGDRWCNDGQPPPDPRIHACGAILRGRYRCRHCAEWVSRDQLELRFHG</sequence>
<evidence type="ECO:0000259" key="5">
    <source>
        <dbReference type="PROSITE" id="PS51118"/>
    </source>
</evidence>
<dbReference type="SUPFAM" id="SSF46785">
    <property type="entry name" value="Winged helix' DNA-binding domain"/>
    <property type="match status" value="2"/>
</dbReference>
<dbReference type="CDD" id="cd00090">
    <property type="entry name" value="HTH_ARSR"/>
    <property type="match status" value="1"/>
</dbReference>
<dbReference type="PANTHER" id="PTHR33204">
    <property type="entry name" value="TRANSCRIPTIONAL REGULATOR, MARR FAMILY"/>
    <property type="match status" value="1"/>
</dbReference>
<evidence type="ECO:0000256" key="2">
    <source>
        <dbReference type="ARBA" id="ARBA00023125"/>
    </source>
</evidence>
<evidence type="ECO:0000256" key="1">
    <source>
        <dbReference type="ARBA" id="ARBA00023015"/>
    </source>
</evidence>
<proteinExistence type="predicted"/>
<reference evidence="6 7" key="1">
    <citation type="journal article" date="2011" name="Syst. Appl. Microbiol.">
        <title>Defluviimonas denitrificans gen. nov., sp. nov., and Pararhodobacter aggregans gen. nov., sp. nov., non-phototrophic Rhodobacteraceae from the biofilter of a marine aquaculture.</title>
        <authorList>
            <person name="Foesel B.U."/>
            <person name="Drake H.L."/>
            <person name="Schramm A."/>
        </authorList>
    </citation>
    <scope>NUCLEOTIDE SEQUENCE [LARGE SCALE GENOMIC DNA]</scope>
    <source>
        <strain evidence="6 7">D1-19</strain>
    </source>
</reference>
<evidence type="ECO:0000256" key="4">
    <source>
        <dbReference type="SAM" id="MobiDB-lite"/>
    </source>
</evidence>
<dbReference type="AlphaFoldDB" id="A0A2T7UUC5"/>
<dbReference type="InterPro" id="IPR011991">
    <property type="entry name" value="ArsR-like_HTH"/>
</dbReference>
<keyword evidence="3" id="KW-0804">Transcription</keyword>
<gene>
    <name evidence="6" type="ORF">DDE23_04695</name>
</gene>
<accession>A0A2T7UUC5</accession>
<keyword evidence="1" id="KW-0805">Transcription regulation</keyword>
<dbReference type="InterPro" id="IPR036390">
    <property type="entry name" value="WH_DNA-bd_sf"/>
</dbReference>
<dbReference type="GO" id="GO:0006355">
    <property type="term" value="P:regulation of DNA-templated transcription"/>
    <property type="evidence" value="ECO:0007669"/>
    <property type="project" value="UniProtKB-ARBA"/>
</dbReference>
<feature type="region of interest" description="Disordered" evidence="4">
    <location>
        <begin position="1"/>
        <end position="30"/>
    </location>
</feature>
<dbReference type="PROSITE" id="PS51118">
    <property type="entry name" value="HTH_HXLR"/>
    <property type="match status" value="1"/>
</dbReference>
<dbReference type="PANTHER" id="PTHR33204:SF18">
    <property type="entry name" value="TRANSCRIPTIONAL REGULATORY PROTEIN"/>
    <property type="match status" value="1"/>
</dbReference>